<keyword evidence="3" id="KW-1185">Reference proteome</keyword>
<dbReference type="OrthoDB" id="2666812at2759"/>
<reference evidence="2 3" key="1">
    <citation type="submission" date="2014-04" db="EMBL/GenBank/DDBJ databases">
        <authorList>
            <consortium name="DOE Joint Genome Institute"/>
            <person name="Kuo A."/>
            <person name="Kohler A."/>
            <person name="Jargeat P."/>
            <person name="Nagy L.G."/>
            <person name="Floudas D."/>
            <person name="Copeland A."/>
            <person name="Barry K.W."/>
            <person name="Cichocki N."/>
            <person name="Veneault-Fourrey C."/>
            <person name="LaButti K."/>
            <person name="Lindquist E.A."/>
            <person name="Lipzen A."/>
            <person name="Lundell T."/>
            <person name="Morin E."/>
            <person name="Murat C."/>
            <person name="Sun H."/>
            <person name="Tunlid A."/>
            <person name="Henrissat B."/>
            <person name="Grigoriev I.V."/>
            <person name="Hibbett D.S."/>
            <person name="Martin F."/>
            <person name="Nordberg H.P."/>
            <person name="Cantor M.N."/>
            <person name="Hua S.X."/>
        </authorList>
    </citation>
    <scope>NUCLEOTIDE SEQUENCE [LARGE SCALE GENOMIC DNA]</scope>
    <source>
        <strain evidence="2 3">Ve08.2h10</strain>
    </source>
</reference>
<dbReference type="EMBL" id="KN825305">
    <property type="protein sequence ID" value="KIK92179.1"/>
    <property type="molecule type" value="Genomic_DNA"/>
</dbReference>
<dbReference type="InParanoid" id="A0A0D0DZ59"/>
<evidence type="ECO:0000313" key="3">
    <source>
        <dbReference type="Proteomes" id="UP000054538"/>
    </source>
</evidence>
<organism evidence="2 3">
    <name type="scientific">Paxillus rubicundulus Ve08.2h10</name>
    <dbReference type="NCBI Taxonomy" id="930991"/>
    <lineage>
        <taxon>Eukaryota</taxon>
        <taxon>Fungi</taxon>
        <taxon>Dikarya</taxon>
        <taxon>Basidiomycota</taxon>
        <taxon>Agaricomycotina</taxon>
        <taxon>Agaricomycetes</taxon>
        <taxon>Agaricomycetidae</taxon>
        <taxon>Boletales</taxon>
        <taxon>Paxilineae</taxon>
        <taxon>Paxillaceae</taxon>
        <taxon>Paxillus</taxon>
    </lineage>
</organism>
<dbReference type="HOGENOM" id="CLU_894586_0_0_1"/>
<feature type="compositionally biased region" description="Basic and acidic residues" evidence="1">
    <location>
        <begin position="36"/>
        <end position="45"/>
    </location>
</feature>
<feature type="compositionally biased region" description="Polar residues" evidence="1">
    <location>
        <begin position="112"/>
        <end position="121"/>
    </location>
</feature>
<evidence type="ECO:0000313" key="2">
    <source>
        <dbReference type="EMBL" id="KIK92179.1"/>
    </source>
</evidence>
<feature type="region of interest" description="Disordered" evidence="1">
    <location>
        <begin position="91"/>
        <end position="121"/>
    </location>
</feature>
<sequence>MPLAFGRDKTLPDIPIDVDVLGTVERNGVNPPSHSARSDTCSDKNKMLPSIDIEKTLSGEEMDRLHDLWNGAALSARAHRKRQRSKNTTFLRVPPPISVPDPKDIPSPLPSATPSITTRSATATQKRWGFLSARKLSDAASEKKVTNGLEILRLRAQQRLMTKLKCTKSTPNLSGQLKVAVQASATGAPAVVRAAPIPGEAASAPVPSSPEELPASEMVPELETLDNNAIYFTIDPDWRASQENVLFKSITPVPSDRDLYDRPDSPLLHRHHSLDQFAFACQRSMSIAPGEERSTNTYPRPNDEFHSFLEF</sequence>
<dbReference type="AlphaFoldDB" id="A0A0D0DZ59"/>
<accession>A0A0D0DZ59</accession>
<proteinExistence type="predicted"/>
<gene>
    <name evidence="2" type="ORF">PAXRUDRAFT_147857</name>
</gene>
<dbReference type="Proteomes" id="UP000054538">
    <property type="component" value="Unassembled WGS sequence"/>
</dbReference>
<protein>
    <submittedName>
        <fullName evidence="2">Uncharacterized protein</fullName>
    </submittedName>
</protein>
<reference evidence="3" key="2">
    <citation type="submission" date="2015-01" db="EMBL/GenBank/DDBJ databases">
        <title>Evolutionary Origins and Diversification of the Mycorrhizal Mutualists.</title>
        <authorList>
            <consortium name="DOE Joint Genome Institute"/>
            <consortium name="Mycorrhizal Genomics Consortium"/>
            <person name="Kohler A."/>
            <person name="Kuo A."/>
            <person name="Nagy L.G."/>
            <person name="Floudas D."/>
            <person name="Copeland A."/>
            <person name="Barry K.W."/>
            <person name="Cichocki N."/>
            <person name="Veneault-Fourrey C."/>
            <person name="LaButti K."/>
            <person name="Lindquist E.A."/>
            <person name="Lipzen A."/>
            <person name="Lundell T."/>
            <person name="Morin E."/>
            <person name="Murat C."/>
            <person name="Riley R."/>
            <person name="Ohm R."/>
            <person name="Sun H."/>
            <person name="Tunlid A."/>
            <person name="Henrissat B."/>
            <person name="Grigoriev I.V."/>
            <person name="Hibbett D.S."/>
            <person name="Martin F."/>
        </authorList>
    </citation>
    <scope>NUCLEOTIDE SEQUENCE [LARGE SCALE GENOMIC DNA]</scope>
    <source>
        <strain evidence="3">Ve08.2h10</strain>
    </source>
</reference>
<feature type="compositionally biased region" description="Pro residues" evidence="1">
    <location>
        <begin position="93"/>
        <end position="111"/>
    </location>
</feature>
<name>A0A0D0DZ59_9AGAM</name>
<evidence type="ECO:0000256" key="1">
    <source>
        <dbReference type="SAM" id="MobiDB-lite"/>
    </source>
</evidence>
<feature type="region of interest" description="Disordered" evidence="1">
    <location>
        <begin position="26"/>
        <end position="45"/>
    </location>
</feature>